<sequence length="64" mass="7449">MKTEILRVFKIVLLFISLFVINIIFFKIISLLGFSIIMTDLSYLVPPLFATIVLLLINKYKKTK</sequence>
<evidence type="ECO:0000256" key="1">
    <source>
        <dbReference type="SAM" id="Phobius"/>
    </source>
</evidence>
<dbReference type="RefSeq" id="WP_106017934.1">
    <property type="nucleotide sequence ID" value="NZ_CP096649.1"/>
</dbReference>
<reference evidence="2" key="1">
    <citation type="submission" date="2022-04" db="EMBL/GenBank/DDBJ databases">
        <title>Complete genome sequences of Ezakiella coagulans and Fenollaria massiliensis.</title>
        <authorList>
            <person name="France M.T."/>
            <person name="Clifford J."/>
            <person name="Narina S."/>
            <person name="Rutt L."/>
            <person name="Ravel J."/>
        </authorList>
    </citation>
    <scope>NUCLEOTIDE SEQUENCE</scope>
    <source>
        <strain evidence="2">C0061C2</strain>
    </source>
</reference>
<evidence type="ECO:0000313" key="2">
    <source>
        <dbReference type="EMBL" id="UQK59655.1"/>
    </source>
</evidence>
<keyword evidence="1" id="KW-0812">Transmembrane</keyword>
<dbReference type="Proteomes" id="UP000831151">
    <property type="component" value="Chromosome"/>
</dbReference>
<feature type="transmembrane region" description="Helical" evidence="1">
    <location>
        <begin position="12"/>
        <end position="37"/>
    </location>
</feature>
<proteinExistence type="predicted"/>
<organism evidence="2 3">
    <name type="scientific">Fenollaria massiliensis</name>
    <dbReference type="NCBI Taxonomy" id="938288"/>
    <lineage>
        <taxon>Bacteria</taxon>
        <taxon>Bacillati</taxon>
        <taxon>Bacillota</taxon>
        <taxon>Clostridia</taxon>
        <taxon>Eubacteriales</taxon>
        <taxon>Fenollaria</taxon>
    </lineage>
</organism>
<feature type="transmembrane region" description="Helical" evidence="1">
    <location>
        <begin position="43"/>
        <end position="60"/>
    </location>
</feature>
<dbReference type="AlphaFoldDB" id="A0A9E7DKI9"/>
<keyword evidence="1" id="KW-1133">Transmembrane helix</keyword>
<gene>
    <name evidence="2" type="ORF">M1R53_03140</name>
</gene>
<evidence type="ECO:0000313" key="3">
    <source>
        <dbReference type="Proteomes" id="UP000831151"/>
    </source>
</evidence>
<dbReference type="EMBL" id="CP096649">
    <property type="protein sequence ID" value="UQK59655.1"/>
    <property type="molecule type" value="Genomic_DNA"/>
</dbReference>
<accession>A0A9E7DKI9</accession>
<keyword evidence="3" id="KW-1185">Reference proteome</keyword>
<dbReference type="KEGG" id="fms:M1R53_03140"/>
<name>A0A9E7DKI9_9FIRM</name>
<keyword evidence="1" id="KW-0472">Membrane</keyword>
<protein>
    <submittedName>
        <fullName evidence="2">Uncharacterized protein</fullName>
    </submittedName>
</protein>